<proteinExistence type="predicted"/>
<dbReference type="Gene3D" id="2.60.40.1090">
    <property type="entry name" value="Fimbrial-type adhesion domain"/>
    <property type="match status" value="1"/>
</dbReference>
<accession>A0A376LBV6</accession>
<dbReference type="EMBL" id="UGAB01000002">
    <property type="protein sequence ID" value="STF41400.1"/>
    <property type="molecule type" value="Genomic_DNA"/>
</dbReference>
<dbReference type="AlphaFoldDB" id="A0A376LBV6"/>
<sequence>MTFDGVRGETPDKFNLSGQAKGINLQIADARGNIARAGKVMPAIPLTGNEEALDYTPQNCAKRKKT</sequence>
<dbReference type="Proteomes" id="UP000254877">
    <property type="component" value="Unassembled WGS sequence"/>
</dbReference>
<dbReference type="GO" id="GO:0009289">
    <property type="term" value="C:pilus"/>
    <property type="evidence" value="ECO:0007669"/>
    <property type="project" value="InterPro"/>
</dbReference>
<gene>
    <name evidence="1" type="primary">papH_1</name>
    <name evidence="1" type="ORF">NCTC7928_02001</name>
</gene>
<dbReference type="GO" id="GO:0007155">
    <property type="term" value="P:cell adhesion"/>
    <property type="evidence" value="ECO:0007669"/>
    <property type="project" value="InterPro"/>
</dbReference>
<reference evidence="1 2" key="1">
    <citation type="submission" date="2018-06" db="EMBL/GenBank/DDBJ databases">
        <authorList>
            <consortium name="Pathogen Informatics"/>
            <person name="Doyle S."/>
        </authorList>
    </citation>
    <scope>NUCLEOTIDE SEQUENCE [LARGE SCALE GENOMIC DNA]</scope>
    <source>
        <strain evidence="1 2">NCTC7928</strain>
    </source>
</reference>
<dbReference type="InterPro" id="IPR008966">
    <property type="entry name" value="Adhesion_dom_sf"/>
</dbReference>
<organism evidence="1 2">
    <name type="scientific">Escherichia coli</name>
    <dbReference type="NCBI Taxonomy" id="562"/>
    <lineage>
        <taxon>Bacteria</taxon>
        <taxon>Pseudomonadati</taxon>
        <taxon>Pseudomonadota</taxon>
        <taxon>Gammaproteobacteria</taxon>
        <taxon>Enterobacterales</taxon>
        <taxon>Enterobacteriaceae</taxon>
        <taxon>Escherichia</taxon>
    </lineage>
</organism>
<name>A0A376LBV6_ECOLX</name>
<dbReference type="SUPFAM" id="SSF49401">
    <property type="entry name" value="Bacterial adhesins"/>
    <property type="match status" value="1"/>
</dbReference>
<dbReference type="InterPro" id="IPR036937">
    <property type="entry name" value="Adhesion_dom_fimbrial_sf"/>
</dbReference>
<protein>
    <submittedName>
        <fullName evidence="1">Protein PapH</fullName>
    </submittedName>
</protein>
<evidence type="ECO:0000313" key="2">
    <source>
        <dbReference type="Proteomes" id="UP000254877"/>
    </source>
</evidence>
<evidence type="ECO:0000313" key="1">
    <source>
        <dbReference type="EMBL" id="STF41400.1"/>
    </source>
</evidence>